<dbReference type="InterPro" id="IPR027417">
    <property type="entry name" value="P-loop_NTPase"/>
</dbReference>
<dbReference type="FunFam" id="3.40.50.300:FF:000616">
    <property type="entry name" value="GPN-loop GTPase 3"/>
    <property type="match status" value="1"/>
</dbReference>
<keyword evidence="4 7" id="KW-0547">Nucleotide-binding</keyword>
<evidence type="ECO:0000256" key="2">
    <source>
        <dbReference type="ARBA" id="ARBA00005290"/>
    </source>
</evidence>
<dbReference type="InterPro" id="IPR030228">
    <property type="entry name" value="Gpn3"/>
</dbReference>
<comment type="subunit">
    <text evidence="7">Binds to RNA polymerase II (RNAPII).</text>
</comment>
<protein>
    <recommendedName>
        <fullName evidence="3 7">GPN-loop GTPase 3</fullName>
    </recommendedName>
</protein>
<evidence type="ECO:0000256" key="4">
    <source>
        <dbReference type="ARBA" id="ARBA00022741"/>
    </source>
</evidence>
<dbReference type="GO" id="GO:0003924">
    <property type="term" value="F:GTPase activity"/>
    <property type="evidence" value="ECO:0007669"/>
    <property type="project" value="TreeGrafter"/>
</dbReference>
<dbReference type="PANTHER" id="PTHR21231">
    <property type="entry name" value="XPA-BINDING PROTEIN 1-RELATED"/>
    <property type="match status" value="1"/>
</dbReference>
<comment type="function">
    <text evidence="1">Small GTPase required for proper localization of RNA polymerase II (RNAPII). May act at an RNAP assembly step prior to nuclear import.</text>
</comment>
<evidence type="ECO:0000313" key="8">
    <source>
        <dbReference type="EMBL" id="JAI54482.1"/>
    </source>
</evidence>
<keyword evidence="6 7" id="KW-0342">GTP-binding</keyword>
<sequence>MRYAQLVIGPAGSGKSTYCAAVVQHFAACRKVIEVVNLDPAAEYFSYEPLADIRELIHVDDAMEDEDLKFGPNGALVFCMEYFLENPEWLKDKLGEDDDDYIIFDCPGQIELYTHMTTVKQFISLLRDMNFHICAVFLIDSQFMVDGTKFLSGTMAALSVMVNLEVPHVNVLSKMDLLSKSARSKIDCYLDPDPHTLIGEVESNSRWNRKYRKLTESIGKIIDDYSLVRFIPLNLKNEENLADLQLTIDNIIQYGEEADVKMRDFDYPDPDNENVDD</sequence>
<dbReference type="Gene3D" id="3.40.50.300">
    <property type="entry name" value="P-loop containing nucleotide triphosphate hydrolases"/>
    <property type="match status" value="1"/>
</dbReference>
<dbReference type="AlphaFoldDB" id="A0A0P4VPR4"/>
<evidence type="ECO:0000256" key="3">
    <source>
        <dbReference type="ARBA" id="ARBA00014587"/>
    </source>
</evidence>
<evidence type="ECO:0000256" key="6">
    <source>
        <dbReference type="ARBA" id="ARBA00023134"/>
    </source>
</evidence>
<dbReference type="Pfam" id="PF03029">
    <property type="entry name" value="ATP_bind_1"/>
    <property type="match status" value="1"/>
</dbReference>
<dbReference type="GO" id="GO:0005525">
    <property type="term" value="F:GTP binding"/>
    <property type="evidence" value="ECO:0007669"/>
    <property type="project" value="UniProtKB-KW"/>
</dbReference>
<reference evidence="8" key="2">
    <citation type="journal article" date="2016" name="PLoS Negl. Trop. Dis.">
        <title>A Deep Insight into the Sialome of Rhodnius neglectus, a Vector of Chagas Disease.</title>
        <authorList>
            <person name="Santiago P.B."/>
            <person name="Assumpcao T.C."/>
            <person name="Araujo C.N."/>
            <person name="Bastos I.M."/>
            <person name="Neves D."/>
            <person name="Silva I.G."/>
            <person name="Charneau S."/>
            <person name="Queiroz R.M."/>
            <person name="Raiol T."/>
            <person name="Oliveira J.V."/>
            <person name="Sousa M.V."/>
            <person name="Calvo E."/>
            <person name="Ribeiro J.M."/>
            <person name="Santana J.M."/>
        </authorList>
    </citation>
    <scope>NUCLEOTIDE SEQUENCE</scope>
    <source>
        <tissue evidence="8">Salivary glands</tissue>
    </source>
</reference>
<proteinExistence type="evidence at transcript level"/>
<dbReference type="InterPro" id="IPR004130">
    <property type="entry name" value="Gpn"/>
</dbReference>
<dbReference type="SUPFAM" id="SSF52540">
    <property type="entry name" value="P-loop containing nucleoside triphosphate hydrolases"/>
    <property type="match status" value="1"/>
</dbReference>
<accession>A0A0P4VPR4</accession>
<dbReference type="PANTHER" id="PTHR21231:SF7">
    <property type="entry name" value="GPN-LOOP GTPASE 3"/>
    <property type="match status" value="1"/>
</dbReference>
<organism evidence="8">
    <name type="scientific">Rhodnius neglectus</name>
    <dbReference type="NCBI Taxonomy" id="72488"/>
    <lineage>
        <taxon>Eukaryota</taxon>
        <taxon>Metazoa</taxon>
        <taxon>Ecdysozoa</taxon>
        <taxon>Arthropoda</taxon>
        <taxon>Hexapoda</taxon>
        <taxon>Insecta</taxon>
        <taxon>Pterygota</taxon>
        <taxon>Neoptera</taxon>
        <taxon>Paraneoptera</taxon>
        <taxon>Hemiptera</taxon>
        <taxon>Heteroptera</taxon>
        <taxon>Panheteroptera</taxon>
        <taxon>Cimicomorpha</taxon>
        <taxon>Reduviidae</taxon>
        <taxon>Triatominae</taxon>
        <taxon>Rhodnius</taxon>
    </lineage>
</organism>
<name>A0A0P4VPR4_9HEMI</name>
<dbReference type="CDD" id="cd17872">
    <property type="entry name" value="GPN3"/>
    <property type="match status" value="1"/>
</dbReference>
<evidence type="ECO:0000256" key="5">
    <source>
        <dbReference type="ARBA" id="ARBA00022801"/>
    </source>
</evidence>
<reference key="1">
    <citation type="submission" date="2015-09" db="EMBL/GenBank/DDBJ databases">
        <title>A Deep insight into the sialome of Rhodnius neglectus, a vector of Chagas disease.</title>
        <authorList>
            <person name="Santiago P.B."/>
            <person name="Assumpcao T.C."/>
            <person name="Araujo C.N."/>
            <person name="Garcia I."/>
            <person name="Queiroz R.M."/>
            <person name="Raiol T."/>
            <person name="Ricart C.A."/>
            <person name="Neves D."/>
            <person name="Calvo E."/>
            <person name="Ribeiro J.M."/>
            <person name="Santana J.M."/>
        </authorList>
    </citation>
    <scope>NUCLEOTIDE SEQUENCE</scope>
    <source>
        <tissue>Salivary glands</tissue>
    </source>
</reference>
<comment type="function">
    <text evidence="7">Small GTPase required for proper nuclear import of RNA polymerase II and III (RNAPII and RNAPIII). May act at an RNAP assembly step prior to nuclear import.</text>
</comment>
<evidence type="ECO:0000256" key="7">
    <source>
        <dbReference type="RuleBase" id="RU365059"/>
    </source>
</evidence>
<keyword evidence="5 7" id="KW-0378">Hydrolase</keyword>
<dbReference type="EMBL" id="GDKW01002113">
    <property type="protein sequence ID" value="JAI54482.1"/>
    <property type="molecule type" value="mRNA"/>
</dbReference>
<evidence type="ECO:0000256" key="1">
    <source>
        <dbReference type="ARBA" id="ARBA00002411"/>
    </source>
</evidence>
<comment type="similarity">
    <text evidence="2 7">Belongs to the GPN-loop GTPase family.</text>
</comment>